<feature type="domain" description="TIR" evidence="2">
    <location>
        <begin position="486"/>
        <end position="624"/>
    </location>
</feature>
<keyword evidence="4" id="KW-1185">Reference proteome</keyword>
<dbReference type="Proteomes" id="UP000507470">
    <property type="component" value="Unassembled WGS sequence"/>
</dbReference>
<dbReference type="GO" id="GO:0007165">
    <property type="term" value="P:signal transduction"/>
    <property type="evidence" value="ECO:0007669"/>
    <property type="project" value="InterPro"/>
</dbReference>
<organism evidence="3 4">
    <name type="scientific">Mytilus coruscus</name>
    <name type="common">Sea mussel</name>
    <dbReference type="NCBI Taxonomy" id="42192"/>
    <lineage>
        <taxon>Eukaryota</taxon>
        <taxon>Metazoa</taxon>
        <taxon>Spiralia</taxon>
        <taxon>Lophotrochozoa</taxon>
        <taxon>Mollusca</taxon>
        <taxon>Bivalvia</taxon>
        <taxon>Autobranchia</taxon>
        <taxon>Pteriomorphia</taxon>
        <taxon>Mytilida</taxon>
        <taxon>Mytiloidea</taxon>
        <taxon>Mytilidae</taxon>
        <taxon>Mytilinae</taxon>
        <taxon>Mytilus</taxon>
    </lineage>
</organism>
<sequence>MDKQEDEKDNLTRVGLAVLDEVQDAVRRVIDSNIPSSLEDIFNKYQHRFYHYFSKECHFKCDNKSPLFRNRTILTKTQMEIVYEKSKKHPKENLSFCCSTAIPGIESKKFDLSFLNAFLNIFSEIIYWPSCLSNQSKSLQDLLNDNKHKLYHLYDKKPCCYCPPGNQLSTDKFKITKHQFENLFHTQGSVSCKNTGSTGDCICQFSAHNLREESLGYWLTNMVLRSCCSLKQCIESLVEVRNEVRGHARKSRMPNDEYKKTWEIIQEKVPELLNHGIFDKKKREEAVQEFTQRLKDLKGKPLTEELYRQVMTNLLQQNEIIQDMKELSENVQAGFQNLQSVSENTQAGVLNLQSVAENTKDGVLNLQSVAENTQAGVSNLQSLPDRVDGIEKTLKELNISFRDRNTNSDLDTDTVSFSTEDEPDNQDRNTNSDLDADAEPYLTEDEPRSQGAEAARRDERSVKLKEKSNNKTGATGSEQTFRQDGCEYDILVMYSEHDEEHVDDMIKMIKEKVDLPDVKIASIGEDIPPGANLFQAFHDLMDASCALLLFITQHFTTDCWNKFRLQTQLVHKMGYDPCIIPVLFGQKEIGPELREIRHLQPSIFFKEKDSDKYKSFIKQITIALQKYRKIRK</sequence>
<evidence type="ECO:0000256" key="1">
    <source>
        <dbReference type="SAM" id="MobiDB-lite"/>
    </source>
</evidence>
<evidence type="ECO:0000313" key="4">
    <source>
        <dbReference type="Proteomes" id="UP000507470"/>
    </source>
</evidence>
<feature type="compositionally biased region" description="Basic and acidic residues" evidence="1">
    <location>
        <begin position="454"/>
        <end position="469"/>
    </location>
</feature>
<dbReference type="Gene3D" id="1.10.287.950">
    <property type="entry name" value="Methyl-accepting chemotaxis protein"/>
    <property type="match status" value="1"/>
</dbReference>
<dbReference type="AlphaFoldDB" id="A0A6J8F2U0"/>
<feature type="region of interest" description="Disordered" evidence="1">
    <location>
        <begin position="404"/>
        <end position="479"/>
    </location>
</feature>
<dbReference type="Gene3D" id="3.40.50.10140">
    <property type="entry name" value="Toll/interleukin-1 receptor homology (TIR) domain"/>
    <property type="match status" value="1"/>
</dbReference>
<reference evidence="3 4" key="1">
    <citation type="submission" date="2020-06" db="EMBL/GenBank/DDBJ databases">
        <authorList>
            <person name="Li R."/>
            <person name="Bekaert M."/>
        </authorList>
    </citation>
    <scope>NUCLEOTIDE SEQUENCE [LARGE SCALE GENOMIC DNA]</scope>
    <source>
        <strain evidence="4">wild</strain>
    </source>
</reference>
<dbReference type="PROSITE" id="PS50104">
    <property type="entry name" value="TIR"/>
    <property type="match status" value="1"/>
</dbReference>
<feature type="compositionally biased region" description="Polar residues" evidence="1">
    <location>
        <begin position="407"/>
        <end position="418"/>
    </location>
</feature>
<feature type="compositionally biased region" description="Acidic residues" evidence="1">
    <location>
        <begin position="434"/>
        <end position="444"/>
    </location>
</feature>
<proteinExistence type="predicted"/>
<protein>
    <recommendedName>
        <fullName evidence="2">TIR domain-containing protein</fullName>
    </recommendedName>
</protein>
<accession>A0A6J8F2U0</accession>
<evidence type="ECO:0000313" key="3">
    <source>
        <dbReference type="EMBL" id="CAC5425821.1"/>
    </source>
</evidence>
<dbReference type="EMBL" id="CACVKT020010327">
    <property type="protein sequence ID" value="CAC5425821.1"/>
    <property type="molecule type" value="Genomic_DNA"/>
</dbReference>
<dbReference type="InterPro" id="IPR000157">
    <property type="entry name" value="TIR_dom"/>
</dbReference>
<name>A0A6J8F2U0_MYTCO</name>
<dbReference type="SUPFAM" id="SSF52200">
    <property type="entry name" value="Toll/Interleukin receptor TIR domain"/>
    <property type="match status" value="1"/>
</dbReference>
<feature type="compositionally biased region" description="Polar residues" evidence="1">
    <location>
        <begin position="470"/>
        <end position="479"/>
    </location>
</feature>
<evidence type="ECO:0000259" key="2">
    <source>
        <dbReference type="PROSITE" id="PS50104"/>
    </source>
</evidence>
<dbReference type="OrthoDB" id="6102229at2759"/>
<gene>
    <name evidence="3" type="ORF">MCOR_57606</name>
</gene>
<dbReference type="InterPro" id="IPR035897">
    <property type="entry name" value="Toll_tir_struct_dom_sf"/>
</dbReference>